<dbReference type="Proteomes" id="UP001157167">
    <property type="component" value="Unassembled WGS sequence"/>
</dbReference>
<evidence type="ECO:0000313" key="2">
    <source>
        <dbReference type="Proteomes" id="UP001157167"/>
    </source>
</evidence>
<evidence type="ECO:0000313" key="1">
    <source>
        <dbReference type="EMBL" id="GLT23439.1"/>
    </source>
</evidence>
<comment type="caution">
    <text evidence="1">The sequence shown here is derived from an EMBL/GenBank/DDBJ whole genome shotgun (WGS) entry which is preliminary data.</text>
</comment>
<proteinExistence type="predicted"/>
<gene>
    <name evidence="1" type="ORF">GCM10007933_29050</name>
</gene>
<name>A0ABQ6FDS0_9RHOO</name>
<organism evidence="1 2">
    <name type="scientific">Zoogloea oryzae</name>
    <dbReference type="NCBI Taxonomy" id="310767"/>
    <lineage>
        <taxon>Bacteria</taxon>
        <taxon>Pseudomonadati</taxon>
        <taxon>Pseudomonadota</taxon>
        <taxon>Betaproteobacteria</taxon>
        <taxon>Rhodocyclales</taxon>
        <taxon>Zoogloeaceae</taxon>
        <taxon>Zoogloea</taxon>
    </lineage>
</organism>
<dbReference type="EMBL" id="BSPX01000048">
    <property type="protein sequence ID" value="GLT23439.1"/>
    <property type="molecule type" value="Genomic_DNA"/>
</dbReference>
<sequence>MGAGVVIAHANPVADAGKRHRGIGGMDGPAGEPCGHFTLRIPDDVLVAIDGRDPGDGLA</sequence>
<keyword evidence="2" id="KW-1185">Reference proteome</keyword>
<reference evidence="2" key="1">
    <citation type="journal article" date="2019" name="Int. J. Syst. Evol. Microbiol.">
        <title>The Global Catalogue of Microorganisms (GCM) 10K type strain sequencing project: providing services to taxonomists for standard genome sequencing and annotation.</title>
        <authorList>
            <consortium name="The Broad Institute Genomics Platform"/>
            <consortium name="The Broad Institute Genome Sequencing Center for Infectious Disease"/>
            <person name="Wu L."/>
            <person name="Ma J."/>
        </authorList>
    </citation>
    <scope>NUCLEOTIDE SEQUENCE [LARGE SCALE GENOMIC DNA]</scope>
    <source>
        <strain evidence="2">NBRC 102407</strain>
    </source>
</reference>
<accession>A0ABQ6FDS0</accession>
<protein>
    <submittedName>
        <fullName evidence="1">Uncharacterized protein</fullName>
    </submittedName>
</protein>